<evidence type="ECO:0000256" key="2">
    <source>
        <dbReference type="SAM" id="MobiDB-lite"/>
    </source>
</evidence>
<keyword evidence="1" id="KW-0175">Coiled coil</keyword>
<evidence type="ECO:0000313" key="4">
    <source>
        <dbReference type="Proteomes" id="UP001281003"/>
    </source>
</evidence>
<feature type="compositionally biased region" description="Polar residues" evidence="2">
    <location>
        <begin position="118"/>
        <end position="131"/>
    </location>
</feature>
<organism evidence="3 4">
    <name type="scientific">Sordaria brevicollis</name>
    <dbReference type="NCBI Taxonomy" id="83679"/>
    <lineage>
        <taxon>Eukaryota</taxon>
        <taxon>Fungi</taxon>
        <taxon>Dikarya</taxon>
        <taxon>Ascomycota</taxon>
        <taxon>Pezizomycotina</taxon>
        <taxon>Sordariomycetes</taxon>
        <taxon>Sordariomycetidae</taxon>
        <taxon>Sordariales</taxon>
        <taxon>Sordariaceae</taxon>
        <taxon>Sordaria</taxon>
    </lineage>
</organism>
<keyword evidence="4" id="KW-1185">Reference proteome</keyword>
<feature type="region of interest" description="Disordered" evidence="2">
    <location>
        <begin position="1"/>
        <end position="31"/>
    </location>
</feature>
<dbReference type="EMBL" id="JAUTDP010000011">
    <property type="protein sequence ID" value="KAK3392212.1"/>
    <property type="molecule type" value="Genomic_DNA"/>
</dbReference>
<feature type="compositionally biased region" description="Polar residues" evidence="2">
    <location>
        <begin position="76"/>
        <end position="100"/>
    </location>
</feature>
<name>A0AAE0U615_SORBR</name>
<accession>A0AAE0U615</accession>
<protein>
    <submittedName>
        <fullName evidence="3">Uncharacterized protein</fullName>
    </submittedName>
</protein>
<sequence length="339" mass="38131">MSGSGPYDNASGLPYQDQYNAQPNPEFEYQDYQDQFMQNLVAARALSPTTLARYNLQPNFYTQGQPGQPPLGQPVDTPSRSPQVPYNPQPSYNNQGQRSQPPLPAPLITLGLPPQAQYKPQPNYNTQNQPSQVPPDPFLNTPNPAPHAQYNPQPSYNTQGQPGQPPLSTPLNTSNTAPNESRVRQMGWSKDWEAMKARYKAENAAVLEEARKQEEVRTKRIDVYHVYLKGESAPGGSGGSGGSGVNDAVDATRKSIMEIMRDELLWYHKEVAIRQQAIALRDAICDWADDMKDAESLLHRLRKREAELQVQAREAYRKDMELQRERRGLEGRYALVKVD</sequence>
<proteinExistence type="predicted"/>
<feature type="region of interest" description="Disordered" evidence="2">
    <location>
        <begin position="59"/>
        <end position="185"/>
    </location>
</feature>
<reference evidence="3" key="2">
    <citation type="submission" date="2023-07" db="EMBL/GenBank/DDBJ databases">
        <authorList>
            <consortium name="Lawrence Berkeley National Laboratory"/>
            <person name="Haridas S."/>
            <person name="Hensen N."/>
            <person name="Bonometti L."/>
            <person name="Westerberg I."/>
            <person name="Brannstrom I.O."/>
            <person name="Guillou S."/>
            <person name="Cros-Aarteil S."/>
            <person name="Calhoun S."/>
            <person name="Kuo A."/>
            <person name="Mondo S."/>
            <person name="Pangilinan J."/>
            <person name="Riley R."/>
            <person name="LaButti K."/>
            <person name="Andreopoulos B."/>
            <person name="Lipzen A."/>
            <person name="Chen C."/>
            <person name="Yanf M."/>
            <person name="Daum C."/>
            <person name="Ng V."/>
            <person name="Clum A."/>
            <person name="Steindorff A."/>
            <person name="Ohm R."/>
            <person name="Martin F."/>
            <person name="Silar P."/>
            <person name="Natvig D."/>
            <person name="Lalanne C."/>
            <person name="Gautier V."/>
            <person name="Ament-velasquez S.L."/>
            <person name="Kruys A."/>
            <person name="Hutchinson M.I."/>
            <person name="Powell A.J."/>
            <person name="Barry K."/>
            <person name="Miller A.N."/>
            <person name="Grigoriev I.V."/>
            <person name="Debuchy R."/>
            <person name="Gladieux P."/>
            <person name="Thoren M.H."/>
            <person name="Johannesson H."/>
        </authorList>
    </citation>
    <scope>NUCLEOTIDE SEQUENCE</scope>
    <source>
        <strain evidence="3">FGSC 1904</strain>
    </source>
</reference>
<feature type="coiled-coil region" evidence="1">
    <location>
        <begin position="291"/>
        <end position="318"/>
    </location>
</feature>
<gene>
    <name evidence="3" type="ORF">B0T20DRAFT_395857</name>
</gene>
<evidence type="ECO:0000256" key="1">
    <source>
        <dbReference type="SAM" id="Coils"/>
    </source>
</evidence>
<evidence type="ECO:0000313" key="3">
    <source>
        <dbReference type="EMBL" id="KAK3392212.1"/>
    </source>
</evidence>
<reference evidence="3" key="1">
    <citation type="journal article" date="2023" name="Mol. Phylogenet. Evol.">
        <title>Genome-scale phylogeny and comparative genomics of the fungal order Sordariales.</title>
        <authorList>
            <person name="Hensen N."/>
            <person name="Bonometti L."/>
            <person name="Westerberg I."/>
            <person name="Brannstrom I.O."/>
            <person name="Guillou S."/>
            <person name="Cros-Aarteil S."/>
            <person name="Calhoun S."/>
            <person name="Haridas S."/>
            <person name="Kuo A."/>
            <person name="Mondo S."/>
            <person name="Pangilinan J."/>
            <person name="Riley R."/>
            <person name="LaButti K."/>
            <person name="Andreopoulos B."/>
            <person name="Lipzen A."/>
            <person name="Chen C."/>
            <person name="Yan M."/>
            <person name="Daum C."/>
            <person name="Ng V."/>
            <person name="Clum A."/>
            <person name="Steindorff A."/>
            <person name="Ohm R.A."/>
            <person name="Martin F."/>
            <person name="Silar P."/>
            <person name="Natvig D.O."/>
            <person name="Lalanne C."/>
            <person name="Gautier V."/>
            <person name="Ament-Velasquez S.L."/>
            <person name="Kruys A."/>
            <person name="Hutchinson M.I."/>
            <person name="Powell A.J."/>
            <person name="Barry K."/>
            <person name="Miller A.N."/>
            <person name="Grigoriev I.V."/>
            <person name="Debuchy R."/>
            <person name="Gladieux P."/>
            <person name="Hiltunen Thoren M."/>
            <person name="Johannesson H."/>
        </authorList>
    </citation>
    <scope>NUCLEOTIDE SEQUENCE</scope>
    <source>
        <strain evidence="3">FGSC 1904</strain>
    </source>
</reference>
<comment type="caution">
    <text evidence="3">The sequence shown here is derived from an EMBL/GenBank/DDBJ whole genome shotgun (WGS) entry which is preliminary data.</text>
</comment>
<dbReference type="Proteomes" id="UP001281003">
    <property type="component" value="Unassembled WGS sequence"/>
</dbReference>
<feature type="compositionally biased region" description="Polar residues" evidence="2">
    <location>
        <begin position="150"/>
        <end position="162"/>
    </location>
</feature>
<dbReference type="AlphaFoldDB" id="A0AAE0U615"/>
<feature type="compositionally biased region" description="Polar residues" evidence="2">
    <location>
        <begin position="169"/>
        <end position="179"/>
    </location>
</feature>